<feature type="domain" description="FAD/NAD(P)-binding" evidence="10">
    <location>
        <begin position="19"/>
        <end position="337"/>
    </location>
</feature>
<dbReference type="InterPro" id="IPR023753">
    <property type="entry name" value="FAD/NAD-binding_dom"/>
</dbReference>
<evidence type="ECO:0000256" key="1">
    <source>
        <dbReference type="ARBA" id="ARBA00005272"/>
    </source>
</evidence>
<dbReference type="EC" id="1.6.5.9" evidence="2"/>
<dbReference type="Gene3D" id="3.50.50.100">
    <property type="match status" value="1"/>
</dbReference>
<keyword evidence="9" id="KW-1133">Transmembrane helix</keyword>
<dbReference type="EMBL" id="BMWX01000002">
    <property type="protein sequence ID" value="GGZ21310.1"/>
    <property type="molecule type" value="Genomic_DNA"/>
</dbReference>
<dbReference type="SUPFAM" id="SSF51905">
    <property type="entry name" value="FAD/NAD(P)-binding domain"/>
    <property type="match status" value="2"/>
</dbReference>
<feature type="transmembrane region" description="Helical" evidence="9">
    <location>
        <begin position="384"/>
        <end position="401"/>
    </location>
</feature>
<comment type="catalytic activity">
    <reaction evidence="8">
        <text>a quinone + NADH + H(+) = a quinol + NAD(+)</text>
        <dbReference type="Rhea" id="RHEA:46160"/>
        <dbReference type="ChEBI" id="CHEBI:15378"/>
        <dbReference type="ChEBI" id="CHEBI:24646"/>
        <dbReference type="ChEBI" id="CHEBI:57540"/>
        <dbReference type="ChEBI" id="CHEBI:57945"/>
        <dbReference type="ChEBI" id="CHEBI:132124"/>
        <dbReference type="EC" id="1.6.5.9"/>
    </reaction>
</comment>
<evidence type="ECO:0000256" key="6">
    <source>
        <dbReference type="ARBA" id="ARBA00023002"/>
    </source>
</evidence>
<proteinExistence type="inferred from homology"/>
<evidence type="ECO:0000256" key="8">
    <source>
        <dbReference type="ARBA" id="ARBA00047599"/>
    </source>
</evidence>
<dbReference type="InterPro" id="IPR045024">
    <property type="entry name" value="NDH-2"/>
</dbReference>
<evidence type="ECO:0000256" key="4">
    <source>
        <dbReference type="ARBA" id="ARBA00022827"/>
    </source>
</evidence>
<dbReference type="Pfam" id="PF22366">
    <property type="entry name" value="NDH2_C"/>
    <property type="match status" value="1"/>
</dbReference>
<dbReference type="PANTHER" id="PTHR43706:SF47">
    <property type="entry name" value="EXTERNAL NADH-UBIQUINONE OXIDOREDUCTASE 1, MITOCHONDRIAL-RELATED"/>
    <property type="match status" value="1"/>
</dbReference>
<keyword evidence="4" id="KW-0274">FAD</keyword>
<evidence type="ECO:0000313" key="13">
    <source>
        <dbReference type="Proteomes" id="UP000619457"/>
    </source>
</evidence>
<dbReference type="InterPro" id="IPR054585">
    <property type="entry name" value="NDH2-like_C"/>
</dbReference>
<reference evidence="12" key="1">
    <citation type="journal article" date="2014" name="Int. J. Syst. Evol. Microbiol.">
        <title>Complete genome sequence of Corynebacterium casei LMG S-19264T (=DSM 44701T), isolated from a smear-ripened cheese.</title>
        <authorList>
            <consortium name="US DOE Joint Genome Institute (JGI-PGF)"/>
            <person name="Walter F."/>
            <person name="Albersmeier A."/>
            <person name="Kalinowski J."/>
            <person name="Ruckert C."/>
        </authorList>
    </citation>
    <scope>NUCLEOTIDE SEQUENCE</scope>
    <source>
        <strain evidence="12">KCTC 12368</strain>
    </source>
</reference>
<sequence length="445" mass="50447">MVFEANQPIPNLPVSNRPKLVILGGGFAGLKLAREMIKSEYQVILLDKNNYHQFQPLFYQVATAALEPSAISFPLRRVFHHTPNVSFRMAEAQKLDQENNRLFTNVGYIDYDHLVLAMGADTNYFGMKNIMEHATPMKTVSEALYIRNRIISNYEMAINIADVEERKALMNVVIVGGGPTGVELAGAIAELRNTVFPKDYPELNFKNMRVVLAEAGPKLLAGMSTEASDKAVVYLDKLGVEVMVNAAVEDYDGMTIKIKEHESLQTKTLLWAAGVKPNLIKGLKEDQMIPNGRLIVNQYNQLKDSENIFVLGDLCVLTDEDYPRGHPQVAQVAIQQADRMADNFKAMTDNRPLKKFKYKDLGSMATVGRKLAVVDLPYLKFQGFFAWITWLFVHLMAIVGVKNRIMIFMDWAWNYLSFDPALRLLIRPRYVKPKDQDELVEEKHD</sequence>
<gene>
    <name evidence="12" type="ORF">GCM10007049_12460</name>
</gene>
<evidence type="ECO:0000256" key="2">
    <source>
        <dbReference type="ARBA" id="ARBA00012637"/>
    </source>
</evidence>
<name>A0A918PSL6_9BACT</name>
<reference evidence="12" key="2">
    <citation type="submission" date="2020-09" db="EMBL/GenBank/DDBJ databases">
        <authorList>
            <person name="Sun Q."/>
            <person name="Kim S."/>
        </authorList>
    </citation>
    <scope>NUCLEOTIDE SEQUENCE</scope>
    <source>
        <strain evidence="12">KCTC 12368</strain>
    </source>
</reference>
<comment type="caution">
    <text evidence="12">The sequence shown here is derived from an EMBL/GenBank/DDBJ whole genome shotgun (WGS) entry which is preliminary data.</text>
</comment>
<evidence type="ECO:0000259" key="11">
    <source>
        <dbReference type="Pfam" id="PF22366"/>
    </source>
</evidence>
<protein>
    <recommendedName>
        <fullName evidence="2">NADH:ubiquinone reductase (non-electrogenic)</fullName>
        <ecNumber evidence="2">1.6.5.9</ecNumber>
    </recommendedName>
</protein>
<evidence type="ECO:0000256" key="7">
    <source>
        <dbReference type="ARBA" id="ARBA00023027"/>
    </source>
</evidence>
<keyword evidence="7" id="KW-0520">NAD</keyword>
<evidence type="ECO:0000256" key="9">
    <source>
        <dbReference type="SAM" id="Phobius"/>
    </source>
</evidence>
<dbReference type="PRINTS" id="PR00411">
    <property type="entry name" value="PNDRDTASEI"/>
</dbReference>
<dbReference type="Pfam" id="PF07992">
    <property type="entry name" value="Pyr_redox_2"/>
    <property type="match status" value="1"/>
</dbReference>
<keyword evidence="9" id="KW-0812">Transmembrane</keyword>
<dbReference type="GO" id="GO:0050136">
    <property type="term" value="F:NADH dehydrogenase (quinone) (non-electrogenic) activity"/>
    <property type="evidence" value="ECO:0007669"/>
    <property type="project" value="UniProtKB-EC"/>
</dbReference>
<evidence type="ECO:0000256" key="3">
    <source>
        <dbReference type="ARBA" id="ARBA00022630"/>
    </source>
</evidence>
<dbReference type="RefSeq" id="WP_018472213.1">
    <property type="nucleotide sequence ID" value="NZ_BMWX01000002.1"/>
</dbReference>
<dbReference type="AlphaFoldDB" id="A0A918PSL6"/>
<keyword evidence="6" id="KW-0560">Oxidoreductase</keyword>
<organism evidence="12 13">
    <name type="scientific">Echinicola pacifica</name>
    <dbReference type="NCBI Taxonomy" id="346377"/>
    <lineage>
        <taxon>Bacteria</taxon>
        <taxon>Pseudomonadati</taxon>
        <taxon>Bacteroidota</taxon>
        <taxon>Cytophagia</taxon>
        <taxon>Cytophagales</taxon>
        <taxon>Cyclobacteriaceae</taxon>
        <taxon>Echinicola</taxon>
    </lineage>
</organism>
<dbReference type="PRINTS" id="PR00368">
    <property type="entry name" value="FADPNR"/>
</dbReference>
<evidence type="ECO:0000313" key="12">
    <source>
        <dbReference type="EMBL" id="GGZ21310.1"/>
    </source>
</evidence>
<keyword evidence="5" id="KW-0809">Transit peptide</keyword>
<evidence type="ECO:0000259" key="10">
    <source>
        <dbReference type="Pfam" id="PF07992"/>
    </source>
</evidence>
<dbReference type="Proteomes" id="UP000619457">
    <property type="component" value="Unassembled WGS sequence"/>
</dbReference>
<comment type="similarity">
    <text evidence="1">Belongs to the NADH dehydrogenase family.</text>
</comment>
<keyword evidence="13" id="KW-1185">Reference proteome</keyword>
<dbReference type="InterPro" id="IPR036188">
    <property type="entry name" value="FAD/NAD-bd_sf"/>
</dbReference>
<feature type="domain" description="External alternative NADH-ubiquinone oxidoreductase-like C-terminal" evidence="11">
    <location>
        <begin position="361"/>
        <end position="416"/>
    </location>
</feature>
<keyword evidence="3" id="KW-0285">Flavoprotein</keyword>
<evidence type="ECO:0000256" key="5">
    <source>
        <dbReference type="ARBA" id="ARBA00022946"/>
    </source>
</evidence>
<dbReference type="PANTHER" id="PTHR43706">
    <property type="entry name" value="NADH DEHYDROGENASE"/>
    <property type="match status" value="1"/>
</dbReference>
<keyword evidence="9" id="KW-0472">Membrane</keyword>
<accession>A0A918PSL6</accession>